<sequence>MMSEDCFDVRFDPDAEEEYNRLDGSVLGAVNKAIDELVLRADEVGKALRNNNDTKLAGCREIKLRDAGIRIVYRVTDQVVHVLRIVIVLTIERRNRDMAFKIAHSRMKAIRKLTKEESRKLHEKQKRWQDMIRTKRPKQGE</sequence>
<dbReference type="RefSeq" id="WP_378098619.1">
    <property type="nucleotide sequence ID" value="NZ_JBHSEP010000012.1"/>
</dbReference>
<dbReference type="InterPro" id="IPR007712">
    <property type="entry name" value="RelE/ParE_toxin"/>
</dbReference>
<evidence type="ECO:0000313" key="4">
    <source>
        <dbReference type="Proteomes" id="UP001596028"/>
    </source>
</evidence>
<evidence type="ECO:0000313" key="3">
    <source>
        <dbReference type="EMBL" id="MFC4599944.1"/>
    </source>
</evidence>
<dbReference type="Proteomes" id="UP001596028">
    <property type="component" value="Unassembled WGS sequence"/>
</dbReference>
<dbReference type="Pfam" id="PF05016">
    <property type="entry name" value="ParE_toxin"/>
    <property type="match status" value="1"/>
</dbReference>
<name>A0ABV9FFK8_9BACL</name>
<gene>
    <name evidence="3" type="ORF">ACFO3S_16980</name>
</gene>
<organism evidence="3 4">
    <name type="scientific">Cohnella hongkongensis</name>
    <dbReference type="NCBI Taxonomy" id="178337"/>
    <lineage>
        <taxon>Bacteria</taxon>
        <taxon>Bacillati</taxon>
        <taxon>Bacillota</taxon>
        <taxon>Bacilli</taxon>
        <taxon>Bacillales</taxon>
        <taxon>Paenibacillaceae</taxon>
        <taxon>Cohnella</taxon>
    </lineage>
</organism>
<dbReference type="Gene3D" id="3.30.2310.20">
    <property type="entry name" value="RelE-like"/>
    <property type="match status" value="1"/>
</dbReference>
<comment type="caution">
    <text evidence="3">The sequence shown here is derived from an EMBL/GenBank/DDBJ whole genome shotgun (WGS) entry which is preliminary data.</text>
</comment>
<evidence type="ECO:0000256" key="1">
    <source>
        <dbReference type="ARBA" id="ARBA00022649"/>
    </source>
</evidence>
<keyword evidence="1" id="KW-1277">Toxin-antitoxin system</keyword>
<dbReference type="InterPro" id="IPR035093">
    <property type="entry name" value="RelE/ParE_toxin_dom_sf"/>
</dbReference>
<reference evidence="4" key="1">
    <citation type="journal article" date="2019" name="Int. J. Syst. Evol. Microbiol.">
        <title>The Global Catalogue of Microorganisms (GCM) 10K type strain sequencing project: providing services to taxonomists for standard genome sequencing and annotation.</title>
        <authorList>
            <consortium name="The Broad Institute Genomics Platform"/>
            <consortium name="The Broad Institute Genome Sequencing Center for Infectious Disease"/>
            <person name="Wu L."/>
            <person name="Ma J."/>
        </authorList>
    </citation>
    <scope>NUCLEOTIDE SEQUENCE [LARGE SCALE GENOMIC DNA]</scope>
    <source>
        <strain evidence="4">CCUG 49571</strain>
    </source>
</reference>
<feature type="region of interest" description="Disordered" evidence="2">
    <location>
        <begin position="116"/>
        <end position="141"/>
    </location>
</feature>
<dbReference type="EMBL" id="JBHSEP010000012">
    <property type="protein sequence ID" value="MFC4599944.1"/>
    <property type="molecule type" value="Genomic_DNA"/>
</dbReference>
<dbReference type="SUPFAM" id="SSF143011">
    <property type="entry name" value="RelE-like"/>
    <property type="match status" value="1"/>
</dbReference>
<keyword evidence="4" id="KW-1185">Reference proteome</keyword>
<proteinExistence type="predicted"/>
<evidence type="ECO:0000256" key="2">
    <source>
        <dbReference type="SAM" id="MobiDB-lite"/>
    </source>
</evidence>
<protein>
    <submittedName>
        <fullName evidence="3">Type II toxin-antitoxin system RelE/ParE family toxin</fullName>
    </submittedName>
</protein>
<accession>A0ABV9FFK8</accession>